<dbReference type="HOGENOM" id="CLU_030130_3_7_12"/>
<accession>V5WH17</accession>
<proteinExistence type="predicted"/>
<dbReference type="PATRIC" id="fig|1307761.3.peg.1685"/>
<keyword evidence="2" id="KW-0378">Hydrolase</keyword>
<organism evidence="2 3">
    <name type="scientific">Salinispira pacifica</name>
    <dbReference type="NCBI Taxonomy" id="1307761"/>
    <lineage>
        <taxon>Bacteria</taxon>
        <taxon>Pseudomonadati</taxon>
        <taxon>Spirochaetota</taxon>
        <taxon>Spirochaetia</taxon>
        <taxon>Spirochaetales</taxon>
        <taxon>Spirochaetaceae</taxon>
        <taxon>Salinispira</taxon>
    </lineage>
</organism>
<dbReference type="KEGG" id="slr:L21SP2_1690"/>
<feature type="domain" description="CN hydrolase" evidence="1">
    <location>
        <begin position="7"/>
        <end position="243"/>
    </location>
</feature>
<dbReference type="PANTHER" id="PTHR47799">
    <property type="entry name" value="OMEGA-AMIDASE YAFV"/>
    <property type="match status" value="1"/>
</dbReference>
<dbReference type="SUPFAM" id="SSF56317">
    <property type="entry name" value="Carbon-nitrogen hydrolase"/>
    <property type="match status" value="1"/>
</dbReference>
<dbReference type="PROSITE" id="PS50263">
    <property type="entry name" value="CN_HYDROLASE"/>
    <property type="match status" value="1"/>
</dbReference>
<gene>
    <name evidence="2" type="ORF">L21SP2_1690</name>
</gene>
<evidence type="ECO:0000259" key="1">
    <source>
        <dbReference type="PROSITE" id="PS50263"/>
    </source>
</evidence>
<dbReference type="InterPro" id="IPR052737">
    <property type="entry name" value="Omega-amidase_YafV"/>
</dbReference>
<dbReference type="eggNOG" id="COG0388">
    <property type="taxonomic scope" value="Bacteria"/>
</dbReference>
<keyword evidence="3" id="KW-1185">Reference proteome</keyword>
<reference evidence="2 3" key="1">
    <citation type="journal article" date="2015" name="Stand. Genomic Sci.">
        <title>Complete genome sequence and description of Salinispira pacifica gen. nov., sp. nov., a novel spirochaete isolated form a hypersaline microbial mat.</title>
        <authorList>
            <person name="Ben Hania W."/>
            <person name="Joseph M."/>
            <person name="Schumann P."/>
            <person name="Bunk B."/>
            <person name="Fiebig A."/>
            <person name="Sproer C."/>
            <person name="Klenk H.P."/>
            <person name="Fardeau M.L."/>
            <person name="Spring S."/>
        </authorList>
    </citation>
    <scope>NUCLEOTIDE SEQUENCE [LARGE SCALE GENOMIC DNA]</scope>
    <source>
        <strain evidence="2 3">L21-RPul-D2</strain>
    </source>
</reference>
<evidence type="ECO:0000313" key="2">
    <source>
        <dbReference type="EMBL" id="AHC15073.1"/>
    </source>
</evidence>
<dbReference type="EC" id="3.5.1.4" evidence="2"/>
<dbReference type="GO" id="GO:0106008">
    <property type="term" value="F:2-oxoglutaramate amidase activity"/>
    <property type="evidence" value="ECO:0007669"/>
    <property type="project" value="TreeGrafter"/>
</dbReference>
<sequence length="266" mass="29802">MILEEAMKVCMVQFQPSWLDPRKNFTALMNRSSELPDDCDLIIFPEMCTSGFAMNPEIFTPEIQDEADAVFSHLACETASAVIAGTVESTGGHFFNSAVFLDAEGKQRGIYRKIHPFSFVHEQEYFSPGPAGGEIFGHKHMRITPGICYDLRFPEMFRVSARQTNLIVIIANWPTSRIGHWKTLITARAVENQCFVAAVNRLGSDGNGVEYPGESMIAAPDGRTVRLNGNPLEDEVLSAEIDLGEVETIRQKFQFLPDMRHRIELT</sequence>
<name>V5WH17_9SPIO</name>
<dbReference type="AlphaFoldDB" id="V5WH17"/>
<dbReference type="STRING" id="1307761.L21SP2_1690"/>
<dbReference type="OrthoDB" id="9803818at2"/>
<dbReference type="EMBL" id="CP006939">
    <property type="protein sequence ID" value="AHC15073.1"/>
    <property type="molecule type" value="Genomic_DNA"/>
</dbReference>
<dbReference type="GO" id="GO:0004040">
    <property type="term" value="F:amidase activity"/>
    <property type="evidence" value="ECO:0007669"/>
    <property type="project" value="UniProtKB-EC"/>
</dbReference>
<dbReference type="Pfam" id="PF00795">
    <property type="entry name" value="CN_hydrolase"/>
    <property type="match status" value="1"/>
</dbReference>
<dbReference type="Proteomes" id="UP000018680">
    <property type="component" value="Chromosome"/>
</dbReference>
<dbReference type="Gene3D" id="3.60.110.10">
    <property type="entry name" value="Carbon-nitrogen hydrolase"/>
    <property type="match status" value="1"/>
</dbReference>
<dbReference type="InterPro" id="IPR036526">
    <property type="entry name" value="C-N_Hydrolase_sf"/>
</dbReference>
<dbReference type="GO" id="GO:0050152">
    <property type="term" value="F:omega-amidase activity"/>
    <property type="evidence" value="ECO:0007669"/>
    <property type="project" value="TreeGrafter"/>
</dbReference>
<protein>
    <submittedName>
        <fullName evidence="2">Aliphatic amidase AmiE</fullName>
        <ecNumber evidence="2">3.5.1.4</ecNumber>
    </submittedName>
</protein>
<dbReference type="InterPro" id="IPR003010">
    <property type="entry name" value="C-N_Hydrolase"/>
</dbReference>
<dbReference type="PANTHER" id="PTHR47799:SF1">
    <property type="entry name" value="OMEGA-AMIDASE YAFV"/>
    <property type="match status" value="1"/>
</dbReference>
<evidence type="ECO:0000313" key="3">
    <source>
        <dbReference type="Proteomes" id="UP000018680"/>
    </source>
</evidence>